<keyword evidence="1" id="KW-0863">Zinc-finger</keyword>
<dbReference type="AlphaFoldDB" id="A0A699QE21"/>
<dbReference type="GO" id="GO:0003676">
    <property type="term" value="F:nucleic acid binding"/>
    <property type="evidence" value="ECO:0007669"/>
    <property type="project" value="InterPro"/>
</dbReference>
<dbReference type="InterPro" id="IPR005162">
    <property type="entry name" value="Retrotrans_gag_dom"/>
</dbReference>
<keyword evidence="1" id="KW-0862">Zinc</keyword>
<reference evidence="4" key="1">
    <citation type="journal article" date="2019" name="Sci. Rep.">
        <title>Draft genome of Tanacetum cinerariifolium, the natural source of mosquito coil.</title>
        <authorList>
            <person name="Yamashiro T."/>
            <person name="Shiraishi A."/>
            <person name="Satake H."/>
            <person name="Nakayama K."/>
        </authorList>
    </citation>
    <scope>NUCLEOTIDE SEQUENCE</scope>
</reference>
<feature type="non-terminal residue" evidence="4">
    <location>
        <position position="279"/>
    </location>
</feature>
<dbReference type="GO" id="GO:0008270">
    <property type="term" value="F:zinc ion binding"/>
    <property type="evidence" value="ECO:0007669"/>
    <property type="project" value="UniProtKB-KW"/>
</dbReference>
<dbReference type="EMBL" id="BKCJ010981943">
    <property type="protein sequence ID" value="GFC59531.1"/>
    <property type="molecule type" value="Genomic_DNA"/>
</dbReference>
<dbReference type="Gene3D" id="4.10.60.10">
    <property type="entry name" value="Zinc finger, CCHC-type"/>
    <property type="match status" value="1"/>
</dbReference>
<organism evidence="4">
    <name type="scientific">Tanacetum cinerariifolium</name>
    <name type="common">Dalmatian daisy</name>
    <name type="synonym">Chrysanthemum cinerariifolium</name>
    <dbReference type="NCBI Taxonomy" id="118510"/>
    <lineage>
        <taxon>Eukaryota</taxon>
        <taxon>Viridiplantae</taxon>
        <taxon>Streptophyta</taxon>
        <taxon>Embryophyta</taxon>
        <taxon>Tracheophyta</taxon>
        <taxon>Spermatophyta</taxon>
        <taxon>Magnoliopsida</taxon>
        <taxon>eudicotyledons</taxon>
        <taxon>Gunneridae</taxon>
        <taxon>Pentapetalae</taxon>
        <taxon>asterids</taxon>
        <taxon>campanulids</taxon>
        <taxon>Asterales</taxon>
        <taxon>Asteraceae</taxon>
        <taxon>Asteroideae</taxon>
        <taxon>Anthemideae</taxon>
        <taxon>Anthemidinae</taxon>
        <taxon>Tanacetum</taxon>
    </lineage>
</organism>
<dbReference type="Pfam" id="PF03732">
    <property type="entry name" value="Retrotrans_gag"/>
    <property type="match status" value="1"/>
</dbReference>
<comment type="caution">
    <text evidence="4">The sequence shown here is derived from an EMBL/GenBank/DDBJ whole genome shotgun (WGS) entry which is preliminary data.</text>
</comment>
<proteinExistence type="predicted"/>
<evidence type="ECO:0000313" key="4">
    <source>
        <dbReference type="EMBL" id="GFC59531.1"/>
    </source>
</evidence>
<feature type="compositionally biased region" description="Low complexity" evidence="2">
    <location>
        <begin position="162"/>
        <end position="180"/>
    </location>
</feature>
<feature type="domain" description="CCHC-type" evidence="3">
    <location>
        <begin position="215"/>
        <end position="230"/>
    </location>
</feature>
<sequence>MESVFHISNCAAENQVKFATCTLHSVALTWWNTHVQTVGHEAAYDMYWKMLMKMMTDKYCPRNEIRKVEIELWELKVKGTNLASYTQRFQELALLCGRMFSEEVDKIEKYVGGLPDMIHGSVVASKPKTMQEAIEIATELMDKKICTFAEFETASKKKFENTSRNTQSQQRQQSNKRQNTGRVYTASSDEKKQYGGSKPLCAKCNYHHDGPCAPKCHKCNKIGHLARDCRVTTNTNNANNQRGTGSGQKSGCHECGIQGHFSDIGSPRADDHEHLMLPE</sequence>
<feature type="region of interest" description="Disordered" evidence="2">
    <location>
        <begin position="158"/>
        <end position="195"/>
    </location>
</feature>
<dbReference type="InterPro" id="IPR001878">
    <property type="entry name" value="Znf_CCHC"/>
</dbReference>
<evidence type="ECO:0000256" key="1">
    <source>
        <dbReference type="PROSITE-ProRule" id="PRU00047"/>
    </source>
</evidence>
<gene>
    <name evidence="4" type="ORF">Tci_831501</name>
</gene>
<dbReference type="Pfam" id="PF00098">
    <property type="entry name" value="zf-CCHC"/>
    <property type="match status" value="1"/>
</dbReference>
<accession>A0A699QE21</accession>
<protein>
    <recommendedName>
        <fullName evidence="3">CCHC-type domain-containing protein</fullName>
    </recommendedName>
</protein>
<name>A0A699QE21_TANCI</name>
<dbReference type="SMART" id="SM00343">
    <property type="entry name" value="ZnF_C2HC"/>
    <property type="match status" value="1"/>
</dbReference>
<dbReference type="PROSITE" id="PS50158">
    <property type="entry name" value="ZF_CCHC"/>
    <property type="match status" value="1"/>
</dbReference>
<evidence type="ECO:0000259" key="3">
    <source>
        <dbReference type="PROSITE" id="PS50158"/>
    </source>
</evidence>
<keyword evidence="1" id="KW-0479">Metal-binding</keyword>
<evidence type="ECO:0000256" key="2">
    <source>
        <dbReference type="SAM" id="MobiDB-lite"/>
    </source>
</evidence>